<dbReference type="EMBL" id="ML996702">
    <property type="protein sequence ID" value="KAF2397860.1"/>
    <property type="molecule type" value="Genomic_DNA"/>
</dbReference>
<keyword evidence="3" id="KW-1185">Reference proteome</keyword>
<sequence>MQCCGAYVEQGSERTMPWQLSTSPASHRRIPISCISIIGGTANRLPRPSDPSSLAPLPINPSERPATPRHAPSSSRRITSRAQSIAPRPGISKPALRVSPALADNASLTSDGAGGVRHLRHASGPSIDGQPRRLWSRGGARARVYMTARHAAASAFAICRQEQPWMTRQHDFGKALCWRLPTFCNNLITLQGTAISIHHCYHHHFHQALIHTSTSPPTTTIYIGPPLPPDPDLPHFLA</sequence>
<evidence type="ECO:0000313" key="2">
    <source>
        <dbReference type="EMBL" id="KAF2397860.1"/>
    </source>
</evidence>
<feature type="region of interest" description="Disordered" evidence="1">
    <location>
        <begin position="42"/>
        <end position="97"/>
    </location>
</feature>
<evidence type="ECO:0000313" key="3">
    <source>
        <dbReference type="Proteomes" id="UP000799640"/>
    </source>
</evidence>
<accession>A0A6G1HPB8</accession>
<name>A0A6G1HPB8_9PEZI</name>
<organism evidence="2 3">
    <name type="scientific">Trichodelitschia bisporula</name>
    <dbReference type="NCBI Taxonomy" id="703511"/>
    <lineage>
        <taxon>Eukaryota</taxon>
        <taxon>Fungi</taxon>
        <taxon>Dikarya</taxon>
        <taxon>Ascomycota</taxon>
        <taxon>Pezizomycotina</taxon>
        <taxon>Dothideomycetes</taxon>
        <taxon>Dothideomycetes incertae sedis</taxon>
        <taxon>Phaeotrichales</taxon>
        <taxon>Phaeotrichaceae</taxon>
        <taxon>Trichodelitschia</taxon>
    </lineage>
</organism>
<gene>
    <name evidence="2" type="ORF">EJ06DRAFT_141681</name>
</gene>
<proteinExistence type="predicted"/>
<evidence type="ECO:0000256" key="1">
    <source>
        <dbReference type="SAM" id="MobiDB-lite"/>
    </source>
</evidence>
<feature type="compositionally biased region" description="Polar residues" evidence="1">
    <location>
        <begin position="72"/>
        <end position="83"/>
    </location>
</feature>
<dbReference type="AlphaFoldDB" id="A0A6G1HPB8"/>
<reference evidence="2" key="1">
    <citation type="journal article" date="2020" name="Stud. Mycol.">
        <title>101 Dothideomycetes genomes: a test case for predicting lifestyles and emergence of pathogens.</title>
        <authorList>
            <person name="Haridas S."/>
            <person name="Albert R."/>
            <person name="Binder M."/>
            <person name="Bloem J."/>
            <person name="Labutti K."/>
            <person name="Salamov A."/>
            <person name="Andreopoulos B."/>
            <person name="Baker S."/>
            <person name="Barry K."/>
            <person name="Bills G."/>
            <person name="Bluhm B."/>
            <person name="Cannon C."/>
            <person name="Castanera R."/>
            <person name="Culley D."/>
            <person name="Daum C."/>
            <person name="Ezra D."/>
            <person name="Gonzalez J."/>
            <person name="Henrissat B."/>
            <person name="Kuo A."/>
            <person name="Liang C."/>
            <person name="Lipzen A."/>
            <person name="Lutzoni F."/>
            <person name="Magnuson J."/>
            <person name="Mondo S."/>
            <person name="Nolan M."/>
            <person name="Ohm R."/>
            <person name="Pangilinan J."/>
            <person name="Park H.-J."/>
            <person name="Ramirez L."/>
            <person name="Alfaro M."/>
            <person name="Sun H."/>
            <person name="Tritt A."/>
            <person name="Yoshinaga Y."/>
            <person name="Zwiers L.-H."/>
            <person name="Turgeon B."/>
            <person name="Goodwin S."/>
            <person name="Spatafora J."/>
            <person name="Crous P."/>
            <person name="Grigoriev I."/>
        </authorList>
    </citation>
    <scope>NUCLEOTIDE SEQUENCE</scope>
    <source>
        <strain evidence="2">CBS 262.69</strain>
    </source>
</reference>
<protein>
    <submittedName>
        <fullName evidence="2">Uncharacterized protein</fullName>
    </submittedName>
</protein>
<dbReference type="Proteomes" id="UP000799640">
    <property type="component" value="Unassembled WGS sequence"/>
</dbReference>
<feature type="region of interest" description="Disordered" evidence="1">
    <location>
        <begin position="109"/>
        <end position="132"/>
    </location>
</feature>